<dbReference type="GO" id="GO:0004518">
    <property type="term" value="F:nuclease activity"/>
    <property type="evidence" value="ECO:0007669"/>
    <property type="project" value="UniProtKB-KW"/>
</dbReference>
<dbReference type="InterPro" id="IPR036691">
    <property type="entry name" value="Endo/exonu/phosph_ase_sf"/>
</dbReference>
<dbReference type="PANTHER" id="PTHR15822:SF4">
    <property type="entry name" value="TYROSYL-DNA PHOSPHODIESTERASE 2"/>
    <property type="match status" value="1"/>
</dbReference>
<evidence type="ECO:0000259" key="10">
    <source>
        <dbReference type="Pfam" id="PF03372"/>
    </source>
</evidence>
<dbReference type="PANTHER" id="PTHR15822">
    <property type="entry name" value="TRAF AND TNF RECEPTOR-ASSOCIATED PROTEIN"/>
    <property type="match status" value="1"/>
</dbReference>
<keyword evidence="4" id="KW-0479">Metal-binding</keyword>
<dbReference type="GO" id="GO:0006302">
    <property type="term" value="P:double-strand break repair"/>
    <property type="evidence" value="ECO:0007669"/>
    <property type="project" value="TreeGrafter"/>
</dbReference>
<keyword evidence="3" id="KW-0540">Nuclease</keyword>
<accession>A0A7R6P455</accession>
<dbReference type="GO" id="GO:0046872">
    <property type="term" value="F:metal ion binding"/>
    <property type="evidence" value="ECO:0007669"/>
    <property type="project" value="UniProtKB-KW"/>
</dbReference>
<organism evidence="11 12">
    <name type="scientific">Amphritea japonica ATCC BAA-1530</name>
    <dbReference type="NCBI Taxonomy" id="1278309"/>
    <lineage>
        <taxon>Bacteria</taxon>
        <taxon>Pseudomonadati</taxon>
        <taxon>Pseudomonadota</taxon>
        <taxon>Gammaproteobacteria</taxon>
        <taxon>Oceanospirillales</taxon>
        <taxon>Oceanospirillaceae</taxon>
        <taxon>Amphritea</taxon>
    </lineage>
</organism>
<evidence type="ECO:0000256" key="4">
    <source>
        <dbReference type="ARBA" id="ARBA00022723"/>
    </source>
</evidence>
<keyword evidence="7" id="KW-0460">Magnesium</keyword>
<dbReference type="Proteomes" id="UP000595663">
    <property type="component" value="Chromosome"/>
</dbReference>
<evidence type="ECO:0000313" key="11">
    <source>
        <dbReference type="EMBL" id="BBB26734.1"/>
    </source>
</evidence>
<sequence length="280" mass="32928">MRGKVLLKRFIVKYFIILFVVFNAYGLKISHAGEGLSIISWNVWFDGSTGHRRYPLILNELYRQDADILLLQEVTPYFIELMKQHPLSAKYNLAQSDQNANYQNITLTKQLPEMSKVLVLQSNMQRKALIVQLELPSSKDQINIVNVHLESPLDDDWLREQQLEKIIGFVEEDAYLLIGGDFNFGNGSPEESVLNRTFYDLAVKDEYQDKPTYDIERNYWAKQTKYWFEPSRRLDRFYHNLPFSVETKYSIFANAPVFEDNKYMSDHFGVRGDLYFKMSD</sequence>
<dbReference type="Gene3D" id="3.60.10.10">
    <property type="entry name" value="Endonuclease/exonuclease/phosphatase"/>
    <property type="match status" value="1"/>
</dbReference>
<dbReference type="GO" id="GO:0003697">
    <property type="term" value="F:single-stranded DNA binding"/>
    <property type="evidence" value="ECO:0007669"/>
    <property type="project" value="TreeGrafter"/>
</dbReference>
<dbReference type="GO" id="GO:0005737">
    <property type="term" value="C:cytoplasm"/>
    <property type="evidence" value="ECO:0007669"/>
    <property type="project" value="TreeGrafter"/>
</dbReference>
<keyword evidence="9" id="KW-0472">Membrane</keyword>
<feature type="transmembrane region" description="Helical" evidence="9">
    <location>
        <begin position="12"/>
        <end position="30"/>
    </location>
</feature>
<dbReference type="InterPro" id="IPR005135">
    <property type="entry name" value="Endo/exonuclease/phosphatase"/>
</dbReference>
<evidence type="ECO:0000256" key="3">
    <source>
        <dbReference type="ARBA" id="ARBA00022722"/>
    </source>
</evidence>
<dbReference type="KEGG" id="ajp:AMJAP_2143"/>
<dbReference type="RefSeq" id="WP_019620477.1">
    <property type="nucleotide sequence ID" value="NZ_AP014545.1"/>
</dbReference>
<keyword evidence="12" id="KW-1185">Reference proteome</keyword>
<evidence type="ECO:0000313" key="12">
    <source>
        <dbReference type="Proteomes" id="UP000595663"/>
    </source>
</evidence>
<dbReference type="AlphaFoldDB" id="A0A7R6P455"/>
<dbReference type="Pfam" id="PF03372">
    <property type="entry name" value="Exo_endo_phos"/>
    <property type="match status" value="1"/>
</dbReference>
<dbReference type="SUPFAM" id="SSF56219">
    <property type="entry name" value="DNase I-like"/>
    <property type="match status" value="1"/>
</dbReference>
<comment type="cofactor">
    <cofactor evidence="1">
        <name>Mn(2+)</name>
        <dbReference type="ChEBI" id="CHEBI:29035"/>
    </cofactor>
</comment>
<evidence type="ECO:0000256" key="2">
    <source>
        <dbReference type="ARBA" id="ARBA00001946"/>
    </source>
</evidence>
<evidence type="ECO:0000256" key="5">
    <source>
        <dbReference type="ARBA" id="ARBA00022763"/>
    </source>
</evidence>
<keyword evidence="5" id="KW-0227">DNA damage</keyword>
<dbReference type="GO" id="GO:0070260">
    <property type="term" value="F:5'-tyrosyl-DNA phosphodiesterase activity"/>
    <property type="evidence" value="ECO:0007669"/>
    <property type="project" value="TreeGrafter"/>
</dbReference>
<evidence type="ECO:0000256" key="6">
    <source>
        <dbReference type="ARBA" id="ARBA00022801"/>
    </source>
</evidence>
<keyword evidence="6" id="KW-0378">Hydrolase</keyword>
<evidence type="ECO:0000256" key="9">
    <source>
        <dbReference type="SAM" id="Phobius"/>
    </source>
</evidence>
<dbReference type="EMBL" id="AP014545">
    <property type="protein sequence ID" value="BBB26734.1"/>
    <property type="molecule type" value="Genomic_DNA"/>
</dbReference>
<reference evidence="11 12" key="1">
    <citation type="journal article" date="2008" name="Int. J. Syst. Evol. Microbiol.">
        <title>Amphritea japonica sp. nov. and Amphritea balenae sp. nov., isolated from the sediment adjacent to sperm whale carcasses off Kagoshima, Japan.</title>
        <authorList>
            <person name="Miyazaki M."/>
            <person name="Nogi Y."/>
            <person name="Fujiwara Y."/>
            <person name="Kawato M."/>
            <person name="Nagahama T."/>
            <person name="Kubokawa K."/>
            <person name="Horikoshi K."/>
        </authorList>
    </citation>
    <scope>NUCLEOTIDE SEQUENCE [LARGE SCALE GENOMIC DNA]</scope>
    <source>
        <strain evidence="11 12">ATCC BAA-1530</strain>
    </source>
</reference>
<protein>
    <recommendedName>
        <fullName evidence="10">Endonuclease/exonuclease/phosphatase domain-containing protein</fullName>
    </recommendedName>
</protein>
<name>A0A7R6P455_9GAMM</name>
<feature type="domain" description="Endonuclease/exonuclease/phosphatase" evidence="10">
    <location>
        <begin position="39"/>
        <end position="267"/>
    </location>
</feature>
<evidence type="ECO:0000256" key="7">
    <source>
        <dbReference type="ARBA" id="ARBA00022842"/>
    </source>
</evidence>
<proteinExistence type="predicted"/>
<evidence type="ECO:0000256" key="8">
    <source>
        <dbReference type="ARBA" id="ARBA00023204"/>
    </source>
</evidence>
<keyword evidence="9" id="KW-1133">Transmembrane helix</keyword>
<keyword evidence="9" id="KW-0812">Transmembrane</keyword>
<dbReference type="OrthoDB" id="9793162at2"/>
<comment type="cofactor">
    <cofactor evidence="2">
        <name>Mg(2+)</name>
        <dbReference type="ChEBI" id="CHEBI:18420"/>
    </cofactor>
</comment>
<evidence type="ECO:0000256" key="1">
    <source>
        <dbReference type="ARBA" id="ARBA00001936"/>
    </source>
</evidence>
<gene>
    <name evidence="11" type="ORF">AMJAP_2143</name>
</gene>
<dbReference type="InterPro" id="IPR051547">
    <property type="entry name" value="TDP2-like"/>
</dbReference>
<keyword evidence="8" id="KW-0234">DNA repair</keyword>